<dbReference type="Proteomes" id="UP001597380">
    <property type="component" value="Unassembled WGS sequence"/>
</dbReference>
<accession>A0ABW4XQ08</accession>
<reference evidence="2" key="1">
    <citation type="journal article" date="2019" name="Int. J. Syst. Evol. Microbiol.">
        <title>The Global Catalogue of Microorganisms (GCM) 10K type strain sequencing project: providing services to taxonomists for standard genome sequencing and annotation.</title>
        <authorList>
            <consortium name="The Broad Institute Genomics Platform"/>
            <consortium name="The Broad Institute Genome Sequencing Center for Infectious Disease"/>
            <person name="Wu L."/>
            <person name="Ma J."/>
        </authorList>
    </citation>
    <scope>NUCLEOTIDE SEQUENCE [LARGE SCALE GENOMIC DNA]</scope>
    <source>
        <strain evidence="2">CGMCC 1.10992</strain>
    </source>
</reference>
<comment type="caution">
    <text evidence="1">The sequence shown here is derived from an EMBL/GenBank/DDBJ whole genome shotgun (WGS) entry which is preliminary data.</text>
</comment>
<dbReference type="PROSITE" id="PS51257">
    <property type="entry name" value="PROKAR_LIPOPROTEIN"/>
    <property type="match status" value="1"/>
</dbReference>
<sequence>MNKSPLLPIGFLLSVVLFSASLLTGCGEHPLSSENKYQKDGFSMLLPNGWEVSQDYFPTSTHRLITLSTSVSSRARIEVFDTSASRPNLEMYLQQYMADAIPEAQRASVKISHGEVERNQGRGYFVEVNQNGETDTNYYIEVIEMQYVDHQSYVTLHTPNDSKARILAEFNQLIDSINNEK</sequence>
<protein>
    <recommendedName>
        <fullName evidence="3">PsbP C-terminal domain-containing protein</fullName>
    </recommendedName>
</protein>
<name>A0ABW4XQ08_9GAMM</name>
<evidence type="ECO:0000313" key="1">
    <source>
        <dbReference type="EMBL" id="MFD2097160.1"/>
    </source>
</evidence>
<dbReference type="EMBL" id="JBHUHT010000016">
    <property type="protein sequence ID" value="MFD2097160.1"/>
    <property type="molecule type" value="Genomic_DNA"/>
</dbReference>
<dbReference type="RefSeq" id="WP_345339914.1">
    <property type="nucleotide sequence ID" value="NZ_BAABLI010000012.1"/>
</dbReference>
<organism evidence="1 2">
    <name type="scientific">Corallincola platygyrae</name>
    <dbReference type="NCBI Taxonomy" id="1193278"/>
    <lineage>
        <taxon>Bacteria</taxon>
        <taxon>Pseudomonadati</taxon>
        <taxon>Pseudomonadota</taxon>
        <taxon>Gammaproteobacteria</taxon>
        <taxon>Alteromonadales</taxon>
        <taxon>Psychromonadaceae</taxon>
        <taxon>Corallincola</taxon>
    </lineage>
</organism>
<keyword evidence="2" id="KW-1185">Reference proteome</keyword>
<evidence type="ECO:0000313" key="2">
    <source>
        <dbReference type="Proteomes" id="UP001597380"/>
    </source>
</evidence>
<proteinExistence type="predicted"/>
<evidence type="ECO:0008006" key="3">
    <source>
        <dbReference type="Google" id="ProtNLM"/>
    </source>
</evidence>
<gene>
    <name evidence="1" type="ORF">ACFSJ3_14285</name>
</gene>